<feature type="domain" description="Glycosyltransferase subfamily 4-like N-terminal" evidence="2">
    <location>
        <begin position="51"/>
        <end position="176"/>
    </location>
</feature>
<dbReference type="CDD" id="cd03808">
    <property type="entry name" value="GT4_CapM-like"/>
    <property type="match status" value="1"/>
</dbReference>
<proteinExistence type="predicted"/>
<protein>
    <submittedName>
        <fullName evidence="3">Glycosyltransferase family 4 protein</fullName>
    </submittedName>
</protein>
<organism evidence="3 4">
    <name type="scientific">Zhouia spongiae</name>
    <dbReference type="NCBI Taxonomy" id="2202721"/>
    <lineage>
        <taxon>Bacteria</taxon>
        <taxon>Pseudomonadati</taxon>
        <taxon>Bacteroidota</taxon>
        <taxon>Flavobacteriia</taxon>
        <taxon>Flavobacteriales</taxon>
        <taxon>Flavobacteriaceae</taxon>
        <taxon>Zhouia</taxon>
    </lineage>
</organism>
<evidence type="ECO:0000313" key="4">
    <source>
        <dbReference type="Proteomes" id="UP000829476"/>
    </source>
</evidence>
<dbReference type="RefSeq" id="WP_242936805.1">
    <property type="nucleotide sequence ID" value="NZ_CP094326.1"/>
</dbReference>
<evidence type="ECO:0000259" key="2">
    <source>
        <dbReference type="Pfam" id="PF13579"/>
    </source>
</evidence>
<gene>
    <name evidence="3" type="ORF">MQE36_15090</name>
</gene>
<evidence type="ECO:0000313" key="3">
    <source>
        <dbReference type="EMBL" id="UNY98398.1"/>
    </source>
</evidence>
<keyword evidence="4" id="KW-1185">Reference proteome</keyword>
<dbReference type="EMBL" id="CP094326">
    <property type="protein sequence ID" value="UNY98398.1"/>
    <property type="molecule type" value="Genomic_DNA"/>
</dbReference>
<dbReference type="InterPro" id="IPR001296">
    <property type="entry name" value="Glyco_trans_1"/>
</dbReference>
<dbReference type="InterPro" id="IPR028098">
    <property type="entry name" value="Glyco_trans_4-like_N"/>
</dbReference>
<dbReference type="SUPFAM" id="SSF53756">
    <property type="entry name" value="UDP-Glycosyltransferase/glycogen phosphorylase"/>
    <property type="match status" value="1"/>
</dbReference>
<name>A0ABY3YLB8_9FLAO</name>
<sequence>MNSNSVKNKLVRITTVPGSLSGLLSGQLKFMNQYYDVIGISSEGDALNLVEQREGVRTIKVNMTRKLTPGKDLIALWRLVKVLKHENPQIVHTHTPKAGIIGMLASKITGVPHRLHTVAGLPLVEANGIKRIILNQVEKITYACATKVYPNSYGLESIILEHKFTDKKKLKVIGNGSSNGINTNLFNPEAIDDGQIHQVRTEHGLKTSDFIFIYVGRIVKDKGINELVSAFNKLNQKYKHIRLLLVGPKESHLDPVSPETESVIENNPAVISTGWQNDVRPYFKASDALVFPSYREGFPNVVMQAAAMGLPSIVSDINGCNEIIETGINGVIVPPKNDKKLYEAMEGFITEPSKTKEMAQNARKSILEKYDQNYVWNTILKEYKQLNNETV</sequence>
<accession>A0ABY3YLB8</accession>
<reference evidence="3 4" key="1">
    <citation type="journal article" date="2018" name="Int. J. Syst. Evol. Microbiol.">
        <title>Zhouia spongiae sp. nov., isolated from a marine sponge.</title>
        <authorList>
            <person name="Zhuang L."/>
            <person name="Lin B."/>
            <person name="Qin F."/>
            <person name="Luo L."/>
        </authorList>
    </citation>
    <scope>NUCLEOTIDE SEQUENCE [LARGE SCALE GENOMIC DNA]</scope>
    <source>
        <strain evidence="3 4">HN-Y44</strain>
    </source>
</reference>
<dbReference type="PANTHER" id="PTHR12526:SF630">
    <property type="entry name" value="GLYCOSYLTRANSFERASE"/>
    <property type="match status" value="1"/>
</dbReference>
<dbReference type="Gene3D" id="3.40.50.2000">
    <property type="entry name" value="Glycogen Phosphorylase B"/>
    <property type="match status" value="2"/>
</dbReference>
<evidence type="ECO:0000259" key="1">
    <source>
        <dbReference type="Pfam" id="PF00534"/>
    </source>
</evidence>
<dbReference type="Pfam" id="PF13579">
    <property type="entry name" value="Glyco_trans_4_4"/>
    <property type="match status" value="1"/>
</dbReference>
<dbReference type="PANTHER" id="PTHR12526">
    <property type="entry name" value="GLYCOSYLTRANSFERASE"/>
    <property type="match status" value="1"/>
</dbReference>
<dbReference type="Proteomes" id="UP000829476">
    <property type="component" value="Chromosome"/>
</dbReference>
<dbReference type="Pfam" id="PF00534">
    <property type="entry name" value="Glycos_transf_1"/>
    <property type="match status" value="1"/>
</dbReference>
<feature type="domain" description="Glycosyl transferase family 1" evidence="1">
    <location>
        <begin position="200"/>
        <end position="364"/>
    </location>
</feature>